<dbReference type="EMBL" id="OU900097">
    <property type="protein sequence ID" value="CAG9861341.1"/>
    <property type="molecule type" value="Genomic_DNA"/>
</dbReference>
<feature type="compositionally biased region" description="Basic and acidic residues" evidence="1">
    <location>
        <begin position="120"/>
        <end position="136"/>
    </location>
</feature>
<accession>A0A9N9TM33</accession>
<name>A0A9N9TM33_PHYSR</name>
<feature type="compositionally biased region" description="Basic and acidic residues" evidence="1">
    <location>
        <begin position="85"/>
        <end position="97"/>
    </location>
</feature>
<evidence type="ECO:0000313" key="3">
    <source>
        <dbReference type="Proteomes" id="UP001153712"/>
    </source>
</evidence>
<protein>
    <submittedName>
        <fullName evidence="2">Uncharacterized protein</fullName>
    </submittedName>
</protein>
<reference evidence="2" key="1">
    <citation type="submission" date="2022-01" db="EMBL/GenBank/DDBJ databases">
        <authorList>
            <person name="King R."/>
        </authorList>
    </citation>
    <scope>NUCLEOTIDE SEQUENCE</scope>
</reference>
<gene>
    <name evidence="2" type="ORF">PHYEVI_LOCUS7683</name>
</gene>
<sequence length="310" mass="34841">MNAILVPYQASSSNKGAHYTDHGEVEAHYPGPSGHEEVYHGDSSGPGYDYHQAPVETHHHEHQHPYHEEGAGGLLILRKVANTHQHQESYHQQEQHVHPRQSASASSIFSKLLSASSSLDPHKPDLYGDNYEHDGDNELASAPSEHKPREVVQSLKPAKQQSFINQLLPTQKPLSEENSHKYGGINQLLLTQKPLSEENSHKYGINQLLPTQKPLSEENGYKYGSQFVEPAVRPLSLYLESPKLEYLQPTPNDTGSNLEYLVSPLGELGPEQQQAPSNQPYFYKYQTSQEMSIVPSISYEIKQNARRRIT</sequence>
<feature type="region of interest" description="Disordered" evidence="1">
    <location>
        <begin position="83"/>
        <end position="105"/>
    </location>
</feature>
<dbReference type="Proteomes" id="UP001153712">
    <property type="component" value="Chromosome 4"/>
</dbReference>
<dbReference type="OrthoDB" id="8195535at2759"/>
<feature type="region of interest" description="Disordered" evidence="1">
    <location>
        <begin position="120"/>
        <end position="158"/>
    </location>
</feature>
<evidence type="ECO:0000313" key="2">
    <source>
        <dbReference type="EMBL" id="CAG9861341.1"/>
    </source>
</evidence>
<proteinExistence type="predicted"/>
<feature type="region of interest" description="Disordered" evidence="1">
    <location>
        <begin position="26"/>
        <end position="52"/>
    </location>
</feature>
<evidence type="ECO:0000256" key="1">
    <source>
        <dbReference type="SAM" id="MobiDB-lite"/>
    </source>
</evidence>
<dbReference type="AlphaFoldDB" id="A0A9N9TM33"/>
<keyword evidence="3" id="KW-1185">Reference proteome</keyword>
<organism evidence="2 3">
    <name type="scientific">Phyllotreta striolata</name>
    <name type="common">Striped flea beetle</name>
    <name type="synonym">Crioceris striolata</name>
    <dbReference type="NCBI Taxonomy" id="444603"/>
    <lineage>
        <taxon>Eukaryota</taxon>
        <taxon>Metazoa</taxon>
        <taxon>Ecdysozoa</taxon>
        <taxon>Arthropoda</taxon>
        <taxon>Hexapoda</taxon>
        <taxon>Insecta</taxon>
        <taxon>Pterygota</taxon>
        <taxon>Neoptera</taxon>
        <taxon>Endopterygota</taxon>
        <taxon>Coleoptera</taxon>
        <taxon>Polyphaga</taxon>
        <taxon>Cucujiformia</taxon>
        <taxon>Chrysomeloidea</taxon>
        <taxon>Chrysomelidae</taxon>
        <taxon>Galerucinae</taxon>
        <taxon>Alticini</taxon>
        <taxon>Phyllotreta</taxon>
    </lineage>
</organism>